<dbReference type="Proteomes" id="UP000179769">
    <property type="component" value="Unassembled WGS sequence"/>
</dbReference>
<dbReference type="Pfam" id="PF00722">
    <property type="entry name" value="Glyco_hydro_16"/>
    <property type="match status" value="1"/>
</dbReference>
<dbReference type="CDD" id="cd08023">
    <property type="entry name" value="GH16_laminarinase_like"/>
    <property type="match status" value="1"/>
</dbReference>
<dbReference type="AlphaFoldDB" id="A0A1S1Q1D1"/>
<proteinExistence type="inferred from homology"/>
<comment type="similarity">
    <text evidence="1">Belongs to the glycosyl hydrolase 16 family.</text>
</comment>
<dbReference type="InterPro" id="IPR013320">
    <property type="entry name" value="ConA-like_dom_sf"/>
</dbReference>
<keyword evidence="5" id="KW-1185">Reference proteome</keyword>
<dbReference type="InterPro" id="IPR000757">
    <property type="entry name" value="Beta-glucanase-like"/>
</dbReference>
<dbReference type="SUPFAM" id="SSF49899">
    <property type="entry name" value="Concanavalin A-like lectins/glucanases"/>
    <property type="match status" value="1"/>
</dbReference>
<dbReference type="Gene3D" id="2.60.120.200">
    <property type="match status" value="1"/>
</dbReference>
<dbReference type="PANTHER" id="PTHR10963">
    <property type="entry name" value="GLYCOSYL HYDROLASE-RELATED"/>
    <property type="match status" value="1"/>
</dbReference>
<evidence type="ECO:0000313" key="5">
    <source>
        <dbReference type="Proteomes" id="UP000179769"/>
    </source>
</evidence>
<feature type="domain" description="GH16" evidence="3">
    <location>
        <begin position="7"/>
        <end position="261"/>
    </location>
</feature>
<organism evidence="4 5">
    <name type="scientific">Parafrankia soli</name>
    <dbReference type="NCBI Taxonomy" id="2599596"/>
    <lineage>
        <taxon>Bacteria</taxon>
        <taxon>Bacillati</taxon>
        <taxon>Actinomycetota</taxon>
        <taxon>Actinomycetes</taxon>
        <taxon>Frankiales</taxon>
        <taxon>Frankiaceae</taxon>
        <taxon>Parafrankia</taxon>
    </lineage>
</organism>
<evidence type="ECO:0000256" key="1">
    <source>
        <dbReference type="ARBA" id="ARBA00006865"/>
    </source>
</evidence>
<dbReference type="PROSITE" id="PS51762">
    <property type="entry name" value="GH16_2"/>
    <property type="match status" value="1"/>
</dbReference>
<evidence type="ECO:0000313" key="4">
    <source>
        <dbReference type="EMBL" id="OHV27321.1"/>
    </source>
</evidence>
<gene>
    <name evidence="4" type="ORF">BBK14_05080</name>
</gene>
<feature type="region of interest" description="Disordered" evidence="2">
    <location>
        <begin position="1"/>
        <end position="42"/>
    </location>
</feature>
<accession>A0A1S1Q1D1</accession>
<dbReference type="InterPro" id="IPR050546">
    <property type="entry name" value="Glycosyl_Hydrlase_16"/>
</dbReference>
<sequence>MTPSKSASTSSAPVSGGDDGAGLLWSDEFGGAAGAAPDPDTWITQTGSGWGDREMQCYTRDPRNLATDGRGHLVITVRREPSCDGAGFSSARIETLGRRTMRYGYLETRAVLPTGRGAFPAVWLLGSDMPAVGWPASGELDVVEAVSTAPTTVHTNVHGVDTAGAHWQATWGNGGMYDAGADLAAAFHTYGLEWTPFALRFYFDGRLIRTVTRDQVPVWLWDREHYVILNVAVNSEGASASAADYPQWMAVDYLRVYGAKP</sequence>
<dbReference type="OrthoDB" id="9809583at2"/>
<dbReference type="PANTHER" id="PTHR10963:SF55">
    <property type="entry name" value="GLYCOSIDE HYDROLASE FAMILY 16 PROTEIN"/>
    <property type="match status" value="1"/>
</dbReference>
<reference evidence="5" key="1">
    <citation type="submission" date="2016-07" db="EMBL/GenBank/DDBJ databases">
        <title>Frankia sp. NRRL B-16219 Genome sequencing.</title>
        <authorList>
            <person name="Ghodhbane-Gtari F."/>
            <person name="Swanson E."/>
            <person name="Gueddou A."/>
            <person name="Louati M."/>
            <person name="Nouioui I."/>
            <person name="Hezbri K."/>
            <person name="Abebe-Akele F."/>
            <person name="Simpson S."/>
            <person name="Morris K."/>
            <person name="Thomas K."/>
            <person name="Gtari M."/>
            <person name="Tisa L.S."/>
        </authorList>
    </citation>
    <scope>NUCLEOTIDE SEQUENCE [LARGE SCALE GENOMIC DNA]</scope>
    <source>
        <strain evidence="5">NRRL B-16219</strain>
    </source>
</reference>
<dbReference type="EMBL" id="MAXA01000224">
    <property type="protein sequence ID" value="OHV27321.1"/>
    <property type="molecule type" value="Genomic_DNA"/>
</dbReference>
<dbReference type="GO" id="GO:0004553">
    <property type="term" value="F:hydrolase activity, hydrolyzing O-glycosyl compounds"/>
    <property type="evidence" value="ECO:0007669"/>
    <property type="project" value="InterPro"/>
</dbReference>
<name>A0A1S1Q1D1_9ACTN</name>
<feature type="compositionally biased region" description="Low complexity" evidence="2">
    <location>
        <begin position="1"/>
        <end position="15"/>
    </location>
</feature>
<evidence type="ECO:0000259" key="3">
    <source>
        <dbReference type="PROSITE" id="PS51762"/>
    </source>
</evidence>
<dbReference type="GO" id="GO:0005975">
    <property type="term" value="P:carbohydrate metabolic process"/>
    <property type="evidence" value="ECO:0007669"/>
    <property type="project" value="InterPro"/>
</dbReference>
<evidence type="ECO:0000256" key="2">
    <source>
        <dbReference type="SAM" id="MobiDB-lite"/>
    </source>
</evidence>
<protein>
    <submittedName>
        <fullName evidence="4">Glucan endo-1,3-beta-D-glucosidase</fullName>
    </submittedName>
</protein>
<comment type="caution">
    <text evidence="4">The sequence shown here is derived from an EMBL/GenBank/DDBJ whole genome shotgun (WGS) entry which is preliminary data.</text>
</comment>